<dbReference type="Gene3D" id="3.40.50.11780">
    <property type="match status" value="2"/>
</dbReference>
<dbReference type="EMBL" id="BAAAFH010000011">
    <property type="protein sequence ID" value="GAA0875708.1"/>
    <property type="molecule type" value="Genomic_DNA"/>
</dbReference>
<feature type="domain" description="Tail sheath protein C-terminal" evidence="3">
    <location>
        <begin position="503"/>
        <end position="607"/>
    </location>
</feature>
<dbReference type="PANTHER" id="PTHR35861:SF1">
    <property type="entry name" value="PHAGE TAIL SHEATH PROTEIN"/>
    <property type="match status" value="1"/>
</dbReference>
<protein>
    <recommendedName>
        <fullName evidence="6">Phage tail protein</fullName>
    </recommendedName>
</protein>
<comment type="similarity">
    <text evidence="1">Belongs to the myoviridae tail sheath protein family.</text>
</comment>
<evidence type="ECO:0000256" key="1">
    <source>
        <dbReference type="ARBA" id="ARBA00008005"/>
    </source>
</evidence>
<evidence type="ECO:0000313" key="4">
    <source>
        <dbReference type="EMBL" id="GAA0875708.1"/>
    </source>
</evidence>
<dbReference type="Pfam" id="PF04984">
    <property type="entry name" value="Phage_sheath_1"/>
    <property type="match status" value="1"/>
</dbReference>
<evidence type="ECO:0000259" key="3">
    <source>
        <dbReference type="Pfam" id="PF17482"/>
    </source>
</evidence>
<gene>
    <name evidence="4" type="ORF">GCM10009118_21170</name>
</gene>
<organism evidence="4 5">
    <name type="scientific">Wandonia haliotis</name>
    <dbReference type="NCBI Taxonomy" id="574963"/>
    <lineage>
        <taxon>Bacteria</taxon>
        <taxon>Pseudomonadati</taxon>
        <taxon>Bacteroidota</taxon>
        <taxon>Flavobacteriia</taxon>
        <taxon>Flavobacteriales</taxon>
        <taxon>Crocinitomicaceae</taxon>
        <taxon>Wandonia</taxon>
    </lineage>
</organism>
<reference evidence="4 5" key="1">
    <citation type="journal article" date="2019" name="Int. J. Syst. Evol. Microbiol.">
        <title>The Global Catalogue of Microorganisms (GCM) 10K type strain sequencing project: providing services to taxonomists for standard genome sequencing and annotation.</title>
        <authorList>
            <consortium name="The Broad Institute Genomics Platform"/>
            <consortium name="The Broad Institute Genome Sequencing Center for Infectious Disease"/>
            <person name="Wu L."/>
            <person name="Ma J."/>
        </authorList>
    </citation>
    <scope>NUCLEOTIDE SEQUENCE [LARGE SCALE GENOMIC DNA]</scope>
    <source>
        <strain evidence="4 5">JCM 16083</strain>
    </source>
</reference>
<dbReference type="InterPro" id="IPR052042">
    <property type="entry name" value="Tail_sheath_structural"/>
</dbReference>
<name>A0ABN1MS36_9FLAO</name>
<dbReference type="InterPro" id="IPR035089">
    <property type="entry name" value="Phage_sheath_subtilisin"/>
</dbReference>
<comment type="caution">
    <text evidence="4">The sequence shown here is derived from an EMBL/GenBank/DDBJ whole genome shotgun (WGS) entry which is preliminary data.</text>
</comment>
<dbReference type="InterPro" id="IPR020287">
    <property type="entry name" value="Tail_sheath_C"/>
</dbReference>
<evidence type="ECO:0000259" key="2">
    <source>
        <dbReference type="Pfam" id="PF04984"/>
    </source>
</evidence>
<dbReference type="Pfam" id="PF17482">
    <property type="entry name" value="Phage_sheath_1C"/>
    <property type="match status" value="1"/>
</dbReference>
<dbReference type="PANTHER" id="PTHR35861">
    <property type="match status" value="1"/>
</dbReference>
<accession>A0ABN1MS36</accession>
<keyword evidence="5" id="KW-1185">Reference proteome</keyword>
<proteinExistence type="inferred from homology"/>
<evidence type="ECO:0008006" key="6">
    <source>
        <dbReference type="Google" id="ProtNLM"/>
    </source>
</evidence>
<sequence>MSMNIATPGVYIREINSLPPSVAGVSTAIPAFIGYVEKAERDGLGVPMCTPVRITSMLEYESLFGGAYAQPFSINIADTADIPVTSSSVIETRTITVNQDTADSDFRMYYHLQMYFANGGGPCWIVPVGVYSAITIKKGALQKGLVALEKISEVTLLVVPDAVSADLSDLDRKAIYEDALAQCEGMKNRFTVMDVPQSATPAPVSDGNTFRNNCVGPDNLNYGAAYYPYLDTTLNYGTNPLLIQVASYTINGVPDTAFDDVRDFNTDVSKALQGTKDALSYLMVATETLSEEDAKAVQSIVTTVNANVTSAGNLVGDLPPEFELAGDIIEAILVDTVGSEGEMVLAVSEAADFVTTTDKTNANALKTALQKLLYELETTMTKMADGYNDPSTEFVGGNLNYLRDNQPSVYTEVMSAVAGYRVMLNPSGTIAGIYARVDTNKGVWSAPANVGVRNVIGPSVRVTNQQQGELNVDALSGKSINVIRNFQGRGTIVWGARTLEGNSNEWRYVNVRRLFIYLEESIKRASERFVFEPNDANTWVNVKAMISNFLTGVWKDGGLTGATAQEAFFVNVGVGTSMTMENVLAGEMIIEVGVAAVRPAEFIILRFTHYIQE</sequence>
<dbReference type="Proteomes" id="UP001501126">
    <property type="component" value="Unassembled WGS sequence"/>
</dbReference>
<evidence type="ECO:0000313" key="5">
    <source>
        <dbReference type="Proteomes" id="UP001501126"/>
    </source>
</evidence>
<feature type="domain" description="Tail sheath protein subtilisin-like" evidence="2">
    <location>
        <begin position="357"/>
        <end position="499"/>
    </location>
</feature>